<feature type="compositionally biased region" description="Polar residues" evidence="5">
    <location>
        <begin position="489"/>
        <end position="503"/>
    </location>
</feature>
<feature type="compositionally biased region" description="Low complexity" evidence="5">
    <location>
        <begin position="462"/>
        <end position="471"/>
    </location>
</feature>
<feature type="compositionally biased region" description="Basic and acidic residues" evidence="5">
    <location>
        <begin position="809"/>
        <end position="823"/>
    </location>
</feature>
<dbReference type="GO" id="GO:0005643">
    <property type="term" value="C:nuclear pore"/>
    <property type="evidence" value="ECO:0007669"/>
    <property type="project" value="TreeGrafter"/>
</dbReference>
<feature type="region of interest" description="Disordered" evidence="5">
    <location>
        <begin position="635"/>
        <end position="1072"/>
    </location>
</feature>
<feature type="compositionally biased region" description="Basic and acidic residues" evidence="5">
    <location>
        <begin position="896"/>
        <end position="914"/>
    </location>
</feature>
<dbReference type="HOGENOM" id="CLU_003852_0_0_1"/>
<feature type="compositionally biased region" description="Polar residues" evidence="5">
    <location>
        <begin position="735"/>
        <end position="745"/>
    </location>
</feature>
<organism evidence="7 8">
    <name type="scientific">Ophiocordyceps sinensis (strain Co18 / CGMCC 3.14243)</name>
    <name type="common">Yarsagumba caterpillar fungus</name>
    <name type="synonym">Hirsutella sinensis</name>
    <dbReference type="NCBI Taxonomy" id="911162"/>
    <lineage>
        <taxon>Eukaryota</taxon>
        <taxon>Fungi</taxon>
        <taxon>Dikarya</taxon>
        <taxon>Ascomycota</taxon>
        <taxon>Pezizomycotina</taxon>
        <taxon>Sordariomycetes</taxon>
        <taxon>Hypocreomycetidae</taxon>
        <taxon>Hypocreales</taxon>
        <taxon>Ophiocordycipitaceae</taxon>
        <taxon>Ophiocordyceps</taxon>
    </lineage>
</organism>
<dbReference type="SUPFAM" id="SSF117289">
    <property type="entry name" value="Nucleoporin domain"/>
    <property type="match status" value="1"/>
</dbReference>
<dbReference type="eggNOG" id="KOG3630">
    <property type="taxonomic scope" value="Eukaryota"/>
</dbReference>
<sequence>MASGFGNVANAMGGAVAEGVNTGPDLETIQTEALGFLSVAGDAKVRLTTPWSPLPTPTSSLLTIASWKGLVAAVGPDQVVIAKTESVRKAFESPKDGESDIRTFEPQLVMPMPMRISQIAFTADENFLVLTAEVGGGLAVYEVQSLLQGSSSTAFELATNGEPLRSLIPNPTPDKAELCAIVTTGGNLHMANLKERRISNVLKGQVSCISWSAKGKQLCAGLADGSIHQMTPEGEAKAEIPKPPSLGNCHGMSRQISSLTWLGNNLFLAIHTTTNDSPPSSAYHIITREPPSTFNFQKLADPVEPFGSNKSPHHSILRLRDFPPDLQDLLIVTSTASTEAGLLSRSAVPLASDKAASSITGVFTTTELLDDTKRPTLPMTDSMDDSTPVGVALDLSSTEKVYKPIPSEEEIEESSGPLPGLWILTHEGVLCSWWVVYQASIKNGTTYPGLGAIEGTVPTPAPAQATPAAPASQFANSTGPAFGAPAQLGQKSSSWGNGASTPANTGGSVFGSSSFGNSPVSGPAFGKPSSIGFGQSSQLGMRTSSHWATAGVPAPTFAQPGFSSFAKSSNSNNNNNNNSSSNHSPLGAASASPSSGGFSLFANQSGFSSVAADKPAGSGAFGSGSRLAGGSFGDAVGSSAPTSSALAPLQDKSTGGLFGSAPFNLESSFKPDPSQGGGDGQLTAAPGLSMFGSSFASALKDAGQTPRASTPPAKDEDMDGGDATAEQTPQAAPPSTFSAASNQESTTPTTTPAPTRFLSSSPIPGVSLFGQPTKMGDSGGLFGSTGETPQPASFSGIFSQQNDTPKAATESKAEAETLKIKLEEQDEPLPPDTTSKAAYPLGASSSSSATSSVPKQPFGMSETARRPQAAPLPPNFITPKVPRASEDVSGLSGVTEPDKMTEPEKTAEKAKQIEDAPLPPDFIKTPKSAVSDVPLPPDPTKLGLPSKPDRAPLPLDVVLPKAPSDEASAIVSGPEDSDEGSAGPEDSDEGIDFEEDNASEGSGVDVAKDLSPSTSGLMPTPGFTPHGVTTLATAKAEHTPLFGGGISRNAPFFPRPKATSPRSPSPVRGAVPQRVYRMDATRSVSAPGLASRILGPRKSQSVMGAPIISREKLASAEDSFRKQHRKLKARQEEEEAQPLIDEEDDEVQKVLASEVEGTLELDEFIAHSNVAPPARDSIPAQVEAVYRDINSMIDTLGLNARAVKAFLKGHMEKSKDEGRSKDDLEIPDDWVLCEVSELGAVLDSELYGDLEDGRVQDLDNKLDACQELAREMQRLRAKQEDLKRVIMARLDPDQVEVARTMPLSAEQAAQQNELRRGFAKFSQLLGQTEEAVTLLKTRIASTSGSLGTNVPTVEAVMRTITKMTSMAEKRSGDIDVLETHMRKMRLGSVSREGSPMTTPQAKKSAMIPSESTPSRTFRHSLSGSVSLGPMARATPPRRKLSGFSRDEKGDLMEKRARRQAVLAKFKSSVEKKGVQVWNMEDIE</sequence>
<dbReference type="OrthoDB" id="248320at2759"/>
<evidence type="ECO:0000256" key="4">
    <source>
        <dbReference type="SAM" id="Coils"/>
    </source>
</evidence>
<reference evidence="7 8" key="1">
    <citation type="journal article" date="2013" name="Chin. Sci. Bull.">
        <title>Genome survey uncovers the secrets of sex and lifestyle in caterpillar fungus.</title>
        <authorList>
            <person name="Hu X."/>
            <person name="Zhang Y."/>
            <person name="Xiao G."/>
            <person name="Zheng P."/>
            <person name="Xia Y."/>
            <person name="Zhang X."/>
            <person name="St Leger R.J."/>
            <person name="Liu X."/>
            <person name="Wang C."/>
        </authorList>
    </citation>
    <scope>NUCLEOTIDE SEQUENCE [LARGE SCALE GENOMIC DNA]</scope>
    <source>
        <strain evidence="8">Co18 / CGMCC 3.14243</strain>
        <tissue evidence="7">Fruit-body</tissue>
    </source>
</reference>
<dbReference type="EMBL" id="KE652575">
    <property type="protein sequence ID" value="EQL01156.1"/>
    <property type="molecule type" value="Genomic_DNA"/>
</dbReference>
<evidence type="ECO:0000259" key="6">
    <source>
        <dbReference type="Pfam" id="PF16755"/>
    </source>
</evidence>
<feature type="domain" description="Nucleoporin Nup159/Nup146 N-terminal" evidence="6">
    <location>
        <begin position="55"/>
        <end position="430"/>
    </location>
</feature>
<dbReference type="InterPro" id="IPR015943">
    <property type="entry name" value="WD40/YVTN_repeat-like_dom_sf"/>
</dbReference>
<feature type="region of interest" description="Disordered" evidence="5">
    <location>
        <begin position="461"/>
        <end position="503"/>
    </location>
</feature>
<dbReference type="PANTHER" id="PTHR23193">
    <property type="entry name" value="NUCLEAR PORE COMPLEX PROTEIN NUP"/>
    <property type="match status" value="1"/>
</dbReference>
<dbReference type="GO" id="GO:0006606">
    <property type="term" value="P:protein import into nucleus"/>
    <property type="evidence" value="ECO:0007669"/>
    <property type="project" value="TreeGrafter"/>
</dbReference>
<name>T5AFI2_OPHSC</name>
<evidence type="ECO:0000313" key="8">
    <source>
        <dbReference type="Proteomes" id="UP000019374"/>
    </source>
</evidence>
<dbReference type="GO" id="GO:0017056">
    <property type="term" value="F:structural constituent of nuclear pore"/>
    <property type="evidence" value="ECO:0007669"/>
    <property type="project" value="TreeGrafter"/>
</dbReference>
<keyword evidence="2" id="KW-0813">Transport</keyword>
<feature type="compositionally biased region" description="Polar residues" evidence="5">
    <location>
        <begin position="785"/>
        <end position="803"/>
    </location>
</feature>
<feature type="compositionally biased region" description="Polar residues" evidence="5">
    <location>
        <begin position="1409"/>
        <end position="1425"/>
    </location>
</feature>
<feature type="region of interest" description="Disordered" evidence="5">
    <location>
        <begin position="1389"/>
        <end position="1452"/>
    </location>
</feature>
<feature type="compositionally biased region" description="Low complexity" evidence="5">
    <location>
        <begin position="843"/>
        <end position="852"/>
    </location>
</feature>
<evidence type="ECO:0000256" key="3">
    <source>
        <dbReference type="ARBA" id="ARBA00023242"/>
    </source>
</evidence>
<dbReference type="GO" id="GO:0006405">
    <property type="term" value="P:RNA export from nucleus"/>
    <property type="evidence" value="ECO:0007669"/>
    <property type="project" value="TreeGrafter"/>
</dbReference>
<evidence type="ECO:0000256" key="5">
    <source>
        <dbReference type="SAM" id="MobiDB-lite"/>
    </source>
</evidence>
<evidence type="ECO:0000256" key="2">
    <source>
        <dbReference type="ARBA" id="ARBA00022448"/>
    </source>
</evidence>
<keyword evidence="3" id="KW-0539">Nucleus</keyword>
<feature type="region of interest" description="Disordered" evidence="5">
    <location>
        <begin position="563"/>
        <end position="589"/>
    </location>
</feature>
<feature type="compositionally biased region" description="Low complexity" evidence="5">
    <location>
        <begin position="568"/>
        <end position="589"/>
    </location>
</feature>
<feature type="compositionally biased region" description="Low complexity" evidence="5">
    <location>
        <begin position="746"/>
        <end position="755"/>
    </location>
</feature>
<dbReference type="GO" id="GO:0008139">
    <property type="term" value="F:nuclear localization sequence binding"/>
    <property type="evidence" value="ECO:0007669"/>
    <property type="project" value="TreeGrafter"/>
</dbReference>
<comment type="subcellular location">
    <subcellularLocation>
        <location evidence="1">Nucleus</location>
    </subcellularLocation>
</comment>
<keyword evidence="4" id="KW-0175">Coiled coil</keyword>
<gene>
    <name evidence="7" type="ORF">OCS_03132</name>
</gene>
<dbReference type="InterPro" id="IPR026054">
    <property type="entry name" value="Nucleoporin"/>
</dbReference>
<evidence type="ECO:0000313" key="7">
    <source>
        <dbReference type="EMBL" id="EQL01156.1"/>
    </source>
</evidence>
<dbReference type="Proteomes" id="UP000019374">
    <property type="component" value="Unassembled WGS sequence"/>
</dbReference>
<dbReference type="FunFam" id="2.130.10.10:FF:000645">
    <property type="entry name" value="Putative nuclear pore complex subunit Nup159"/>
    <property type="match status" value="1"/>
</dbReference>
<feature type="compositionally biased region" description="Low complexity" evidence="5">
    <location>
        <begin position="638"/>
        <end position="649"/>
    </location>
</feature>
<proteinExistence type="predicted"/>
<evidence type="ECO:0000256" key="1">
    <source>
        <dbReference type="ARBA" id="ARBA00004123"/>
    </source>
</evidence>
<dbReference type="PANTHER" id="PTHR23193:SF23">
    <property type="entry name" value="NUCLEAR PORE COMPLEX PROTEIN NUP153"/>
    <property type="match status" value="1"/>
</dbReference>
<accession>T5AFI2</accession>
<dbReference type="Gene3D" id="2.130.10.10">
    <property type="entry name" value="YVTN repeat-like/Quinoprotein amine dehydrogenase"/>
    <property type="match status" value="1"/>
</dbReference>
<feature type="compositionally biased region" description="Acidic residues" evidence="5">
    <location>
        <begin position="975"/>
        <end position="998"/>
    </location>
</feature>
<dbReference type="InterPro" id="IPR039462">
    <property type="entry name" value="Nup159/Nup146_N"/>
</dbReference>
<dbReference type="Pfam" id="PF16755">
    <property type="entry name" value="Beta-prop_NUP159_NUP214"/>
    <property type="match status" value="1"/>
</dbReference>
<feature type="coiled-coil region" evidence="4">
    <location>
        <begin position="1255"/>
        <end position="1285"/>
    </location>
</feature>
<protein>
    <submittedName>
        <fullName evidence="7">Nuclear pore complex subunit</fullName>
    </submittedName>
</protein>
<feature type="compositionally biased region" description="Low complexity" evidence="5">
    <location>
        <begin position="723"/>
        <end position="734"/>
    </location>
</feature>